<dbReference type="STRING" id="1212491.LFA_2943"/>
<gene>
    <name evidence="2" type="ORF">LFA_2943</name>
</gene>
<accession>A0A098G754</accession>
<evidence type="ECO:0000313" key="2">
    <source>
        <dbReference type="EMBL" id="CEG58298.1"/>
    </source>
</evidence>
<dbReference type="EMBL" id="LN614827">
    <property type="protein sequence ID" value="CEG58298.1"/>
    <property type="molecule type" value="Genomic_DNA"/>
</dbReference>
<dbReference type="RefSeq" id="WP_045096646.1">
    <property type="nucleotide sequence ID" value="NZ_LN614827.1"/>
</dbReference>
<dbReference type="HOGENOM" id="CLU_114480_0_0_6"/>
<dbReference type="SUPFAM" id="SSF52540">
    <property type="entry name" value="P-loop containing nucleoside triphosphate hydrolases"/>
    <property type="match status" value="1"/>
</dbReference>
<dbReference type="AlphaFoldDB" id="A0A098G754"/>
<dbReference type="Gene3D" id="3.40.50.300">
    <property type="entry name" value="P-loop containing nucleotide triphosphate hydrolases"/>
    <property type="match status" value="1"/>
</dbReference>
<organism evidence="2 3">
    <name type="scientific">Legionella fallonii LLAP-10</name>
    <dbReference type="NCBI Taxonomy" id="1212491"/>
    <lineage>
        <taxon>Bacteria</taxon>
        <taxon>Pseudomonadati</taxon>
        <taxon>Pseudomonadota</taxon>
        <taxon>Gammaproteobacteria</taxon>
        <taxon>Legionellales</taxon>
        <taxon>Legionellaceae</taxon>
        <taxon>Legionella</taxon>
    </lineage>
</organism>
<dbReference type="InterPro" id="IPR038727">
    <property type="entry name" value="NadR/Ttd14_AAA_dom"/>
</dbReference>
<dbReference type="InterPro" id="IPR027417">
    <property type="entry name" value="P-loop_NTPase"/>
</dbReference>
<feature type="domain" description="NadR/Ttd14 AAA" evidence="1">
    <location>
        <begin position="16"/>
        <end position="179"/>
    </location>
</feature>
<sequence length="192" mass="22156">MPKSSAYQPVNKPNFFLITGGPGAGKTSVLNELNKQGHLVVPEVARKIIQAQNAIGSNATHSGNRDNFCDLMLEQSIADFKKMELVSQPVFFDRGIPDLYGYSQRFCGKMNTEIVRAIQQYRYNTSVFIFPPWPEIYRHDMERQQDFQEAIETWQAIKEAHTIYGYDLIEVPKDTIENRIDFILQLMNLYNQ</sequence>
<name>A0A098G754_9GAMM</name>
<dbReference type="Proteomes" id="UP000032430">
    <property type="component" value="Chromosome I"/>
</dbReference>
<dbReference type="OrthoDB" id="5638848at2"/>
<proteinExistence type="predicted"/>
<dbReference type="KEGG" id="lfa:LFA_2943"/>
<protein>
    <recommendedName>
        <fullName evidence="1">NadR/Ttd14 AAA domain-containing protein</fullName>
    </recommendedName>
</protein>
<keyword evidence="3" id="KW-1185">Reference proteome</keyword>
<reference evidence="3" key="1">
    <citation type="submission" date="2014-09" db="EMBL/GenBank/DDBJ databases">
        <authorList>
            <person name="Gomez-Valero L."/>
        </authorList>
    </citation>
    <scope>NUCLEOTIDE SEQUENCE [LARGE SCALE GENOMIC DNA]</scope>
    <source>
        <strain evidence="3">ATCC700992</strain>
    </source>
</reference>
<evidence type="ECO:0000313" key="3">
    <source>
        <dbReference type="Proteomes" id="UP000032430"/>
    </source>
</evidence>
<evidence type="ECO:0000259" key="1">
    <source>
        <dbReference type="Pfam" id="PF13521"/>
    </source>
</evidence>
<dbReference type="Pfam" id="PF13521">
    <property type="entry name" value="AAA_28"/>
    <property type="match status" value="1"/>
</dbReference>